<gene>
    <name evidence="1" type="ORF">SAMN05443575_3042</name>
</gene>
<dbReference type="STRING" id="1206085.SAMN05443575_3042"/>
<sequence length="250" mass="27223">MIEKNDQPRTTPEPAVRMPVLTVEFCGELFPVAPGEPFVIGREGQLEIDDNPYLHRRFLQISDNASLWWLGNVGSALTATVADEQGSMQAWLAPGAQLPIVFDKTVVWFTAGPTTYELSILVQEPPFMQVTDPAADAAGAETIGPMTFTPDQRLLILALCESMLRDGARGAGSIPSSADAANRLGWKITKFNRKLDNVCEKLTRAGIRGLHGGPEKLAVNRRARLVEYALAARLVERADLDLLDGLADVT</sequence>
<proteinExistence type="predicted"/>
<organism evidence="1 2">
    <name type="scientific">Jatrophihabitans endophyticus</name>
    <dbReference type="NCBI Taxonomy" id="1206085"/>
    <lineage>
        <taxon>Bacteria</taxon>
        <taxon>Bacillati</taxon>
        <taxon>Actinomycetota</taxon>
        <taxon>Actinomycetes</taxon>
        <taxon>Jatrophihabitantales</taxon>
        <taxon>Jatrophihabitantaceae</taxon>
        <taxon>Jatrophihabitans</taxon>
    </lineage>
</organism>
<evidence type="ECO:0000313" key="1">
    <source>
        <dbReference type="EMBL" id="SHG99420.1"/>
    </source>
</evidence>
<dbReference type="AlphaFoldDB" id="A0A1M5PCC6"/>
<accession>A0A1M5PCC6</accession>
<dbReference type="EMBL" id="FQVU01000004">
    <property type="protein sequence ID" value="SHG99420.1"/>
    <property type="molecule type" value="Genomic_DNA"/>
</dbReference>
<evidence type="ECO:0008006" key="3">
    <source>
        <dbReference type="Google" id="ProtNLM"/>
    </source>
</evidence>
<keyword evidence="2" id="KW-1185">Reference proteome</keyword>
<dbReference type="RefSeq" id="WP_200800241.1">
    <property type="nucleotide sequence ID" value="NZ_FQVU01000004.1"/>
</dbReference>
<evidence type="ECO:0000313" key="2">
    <source>
        <dbReference type="Proteomes" id="UP000186132"/>
    </source>
</evidence>
<dbReference type="Proteomes" id="UP000186132">
    <property type="component" value="Unassembled WGS sequence"/>
</dbReference>
<reference evidence="1 2" key="1">
    <citation type="submission" date="2016-11" db="EMBL/GenBank/DDBJ databases">
        <authorList>
            <person name="Jaros S."/>
            <person name="Januszkiewicz K."/>
            <person name="Wedrychowicz H."/>
        </authorList>
    </citation>
    <scope>NUCLEOTIDE SEQUENCE [LARGE SCALE GENOMIC DNA]</scope>
    <source>
        <strain evidence="1 2">DSM 45627</strain>
    </source>
</reference>
<protein>
    <recommendedName>
        <fullName evidence="3">FHA domain-containing protein</fullName>
    </recommendedName>
</protein>
<name>A0A1M5PCC6_9ACTN</name>